<protein>
    <submittedName>
        <fullName evidence="2">Uncharacterized protein</fullName>
    </submittedName>
</protein>
<dbReference type="EMBL" id="JAAGBB010000022">
    <property type="protein sequence ID" value="MBR0666352.1"/>
    <property type="molecule type" value="Genomic_DNA"/>
</dbReference>
<evidence type="ECO:0000313" key="3">
    <source>
        <dbReference type="Proteomes" id="UP001196870"/>
    </source>
</evidence>
<dbReference type="RefSeq" id="WP_211854024.1">
    <property type="nucleotide sequence ID" value="NZ_JAAGBB010000022.1"/>
</dbReference>
<keyword evidence="3" id="KW-1185">Reference proteome</keyword>
<comment type="caution">
    <text evidence="2">The sequence shown here is derived from an EMBL/GenBank/DDBJ whole genome shotgun (WGS) entry which is preliminary data.</text>
</comment>
<feature type="transmembrane region" description="Helical" evidence="1">
    <location>
        <begin position="64"/>
        <end position="90"/>
    </location>
</feature>
<feature type="transmembrane region" description="Helical" evidence="1">
    <location>
        <begin position="31"/>
        <end position="52"/>
    </location>
</feature>
<organism evidence="2 3">
    <name type="scientific">Plastoroseomonas hellenica</name>
    <dbReference type="NCBI Taxonomy" id="2687306"/>
    <lineage>
        <taxon>Bacteria</taxon>
        <taxon>Pseudomonadati</taxon>
        <taxon>Pseudomonadota</taxon>
        <taxon>Alphaproteobacteria</taxon>
        <taxon>Acetobacterales</taxon>
        <taxon>Acetobacteraceae</taxon>
        <taxon>Plastoroseomonas</taxon>
    </lineage>
</organism>
<accession>A0ABS5F1C7</accession>
<keyword evidence="1" id="KW-1133">Transmembrane helix</keyword>
<evidence type="ECO:0000256" key="1">
    <source>
        <dbReference type="SAM" id="Phobius"/>
    </source>
</evidence>
<dbReference type="Proteomes" id="UP001196870">
    <property type="component" value="Unassembled WGS sequence"/>
</dbReference>
<proteinExistence type="predicted"/>
<name>A0ABS5F1C7_9PROT</name>
<sequence>MSAIFLLALVVVAQFAFSVLAFAGLARVTPRVAAAVIAPLLAMLAGFAFVAIESRRIRPDAEAIHLLMLSPPFAFAITFPILALLLLWVLGTRRRG</sequence>
<reference evidence="3" key="1">
    <citation type="journal article" date="2021" name="Syst. Appl. Microbiol.">
        <title>Roseomonas hellenica sp. nov., isolated from roots of wild-growing Alkanna tinctoria.</title>
        <authorList>
            <person name="Rat A."/>
            <person name="Naranjo H.D."/>
            <person name="Lebbe L."/>
            <person name="Cnockaert M."/>
            <person name="Krigas N."/>
            <person name="Grigoriadou K."/>
            <person name="Maloupa E."/>
            <person name="Willems A."/>
        </authorList>
    </citation>
    <scope>NUCLEOTIDE SEQUENCE [LARGE SCALE GENOMIC DNA]</scope>
    <source>
        <strain evidence="3">LMG 31523</strain>
    </source>
</reference>
<keyword evidence="1" id="KW-0812">Transmembrane</keyword>
<keyword evidence="1" id="KW-0472">Membrane</keyword>
<evidence type="ECO:0000313" key="2">
    <source>
        <dbReference type="EMBL" id="MBR0666352.1"/>
    </source>
</evidence>
<gene>
    <name evidence="2" type="ORF">GXW71_18470</name>
</gene>